<organism evidence="1 2">
    <name type="scientific">Salix purpurea</name>
    <name type="common">Purple osier willow</name>
    <dbReference type="NCBI Taxonomy" id="77065"/>
    <lineage>
        <taxon>Eukaryota</taxon>
        <taxon>Viridiplantae</taxon>
        <taxon>Streptophyta</taxon>
        <taxon>Embryophyta</taxon>
        <taxon>Tracheophyta</taxon>
        <taxon>Spermatophyta</taxon>
        <taxon>Magnoliopsida</taxon>
        <taxon>eudicotyledons</taxon>
        <taxon>Gunneridae</taxon>
        <taxon>Pentapetalae</taxon>
        <taxon>rosids</taxon>
        <taxon>fabids</taxon>
        <taxon>Malpighiales</taxon>
        <taxon>Salicaceae</taxon>
        <taxon>Saliceae</taxon>
        <taxon>Salix</taxon>
    </lineage>
</organism>
<protein>
    <submittedName>
        <fullName evidence="1">Uncharacterized protein</fullName>
    </submittedName>
</protein>
<evidence type="ECO:0000313" key="1">
    <source>
        <dbReference type="EMBL" id="KAJ6760038.1"/>
    </source>
</evidence>
<dbReference type="Proteomes" id="UP001151532">
    <property type="component" value="Chromosome 15Z"/>
</dbReference>
<evidence type="ECO:0000313" key="2">
    <source>
        <dbReference type="Proteomes" id="UP001151532"/>
    </source>
</evidence>
<proteinExistence type="predicted"/>
<dbReference type="AlphaFoldDB" id="A0A9Q0W4I4"/>
<dbReference type="OrthoDB" id="1826089at2759"/>
<reference evidence="1" key="2">
    <citation type="journal article" date="2023" name="Int. J. Mol. Sci.">
        <title>De Novo Assembly and Annotation of 11 Diverse Shrub Willow (Salix) Genomes Reveals Novel Gene Organization in Sex-Linked Regions.</title>
        <authorList>
            <person name="Hyden B."/>
            <person name="Feng K."/>
            <person name="Yates T.B."/>
            <person name="Jawdy S."/>
            <person name="Cereghino C."/>
            <person name="Smart L.B."/>
            <person name="Muchero W."/>
        </authorList>
    </citation>
    <scope>NUCLEOTIDE SEQUENCE</scope>
    <source>
        <tissue evidence="1">Shoot tip</tissue>
    </source>
</reference>
<gene>
    <name evidence="1" type="ORF">OIU79_024993</name>
</gene>
<keyword evidence="2" id="KW-1185">Reference proteome</keyword>
<dbReference type="EMBL" id="JAPFFK010000006">
    <property type="protein sequence ID" value="KAJ6760038.1"/>
    <property type="molecule type" value="Genomic_DNA"/>
</dbReference>
<accession>A0A9Q0W4I4</accession>
<reference evidence="1" key="1">
    <citation type="submission" date="2022-11" db="EMBL/GenBank/DDBJ databases">
        <authorList>
            <person name="Hyden B.L."/>
            <person name="Feng K."/>
            <person name="Yates T."/>
            <person name="Jawdy S."/>
            <person name="Smart L.B."/>
            <person name="Muchero W."/>
        </authorList>
    </citation>
    <scope>NUCLEOTIDE SEQUENCE</scope>
    <source>
        <tissue evidence="1">Shoot tip</tissue>
    </source>
</reference>
<name>A0A9Q0W4I4_SALPP</name>
<sequence length="100" mass="11419">MGNIPFRLIQFRVFAPEIIEHLLIRGAKVVNVWFSEGRSRQLNVRTSSIRGDIKSMPLKQRMSLHASVLIGRTYHGVPEFHGLLIGSRVVKRRCYTLGGF</sequence>
<comment type="caution">
    <text evidence="1">The sequence shown here is derived from an EMBL/GenBank/DDBJ whole genome shotgun (WGS) entry which is preliminary data.</text>
</comment>